<proteinExistence type="predicted"/>
<evidence type="ECO:0000259" key="1">
    <source>
        <dbReference type="PROSITE" id="PS50404"/>
    </source>
</evidence>
<dbReference type="Proteomes" id="UP001521116">
    <property type="component" value="Unassembled WGS sequence"/>
</dbReference>
<evidence type="ECO:0000259" key="2">
    <source>
        <dbReference type="PROSITE" id="PS50405"/>
    </source>
</evidence>
<dbReference type="Pfam" id="PF13417">
    <property type="entry name" value="GST_N_3"/>
    <property type="match status" value="1"/>
</dbReference>
<dbReference type="PANTHER" id="PTHR43968">
    <property type="match status" value="1"/>
</dbReference>
<comment type="caution">
    <text evidence="3">The sequence shown here is derived from an EMBL/GenBank/DDBJ whole genome shotgun (WGS) entry which is preliminary data.</text>
</comment>
<dbReference type="PANTHER" id="PTHR43968:SF8">
    <property type="entry name" value="S-TRANSFERASE, PUTATIVE (AFU_ORTHOLOGUE AFUA_2G00590)-RELATED"/>
    <property type="match status" value="1"/>
</dbReference>
<dbReference type="Gene3D" id="1.20.1050.10">
    <property type="match status" value="1"/>
</dbReference>
<sequence length="244" mass="27275">MASYEAPGVPPKITFYTFPDCPWCQRVHFILTELKIPVEQVFIHLDEPRPQWYLDINPRGLVPAIKFSNDIVTNEIIYESNIISQFLVDLRPSHLLPASLADPVAPLRRARIQFFIDTFQSKLGSQSRALLLADEKDKDAKVKEVLAGVEKEVEPLLANAAPFYGGSKELTYAETQVAPFVLRLYSMSNGTYLPTSLKAGLQGLPNFSKWAAAVIEHRSIKSNYDEGSVLGRTAKTLEKLKAKA</sequence>
<feature type="domain" description="GST C-terminal" evidence="2">
    <location>
        <begin position="105"/>
        <end position="237"/>
    </location>
</feature>
<reference evidence="3 4" key="1">
    <citation type="submission" date="2024-02" db="EMBL/GenBank/DDBJ databases">
        <title>De novo assembly and annotation of 12 fungi associated with fruit tree decline syndrome in Ontario, Canada.</title>
        <authorList>
            <person name="Sulman M."/>
            <person name="Ellouze W."/>
            <person name="Ilyukhin E."/>
        </authorList>
    </citation>
    <scope>NUCLEOTIDE SEQUENCE [LARGE SCALE GENOMIC DNA]</scope>
    <source>
        <strain evidence="3 4">M1-105</strain>
    </source>
</reference>
<dbReference type="InterPro" id="IPR004045">
    <property type="entry name" value="Glutathione_S-Trfase_N"/>
</dbReference>
<name>A0ABR3SG26_9PEZI</name>
<evidence type="ECO:0008006" key="5">
    <source>
        <dbReference type="Google" id="ProtNLM"/>
    </source>
</evidence>
<dbReference type="EMBL" id="JAJVDC020000178">
    <property type="protein sequence ID" value="KAL1619970.1"/>
    <property type="molecule type" value="Genomic_DNA"/>
</dbReference>
<dbReference type="PROSITE" id="PS50405">
    <property type="entry name" value="GST_CTER"/>
    <property type="match status" value="1"/>
</dbReference>
<dbReference type="InterPro" id="IPR036282">
    <property type="entry name" value="Glutathione-S-Trfase_C_sf"/>
</dbReference>
<dbReference type="SFLD" id="SFLDG00358">
    <property type="entry name" value="Main_(cytGST)"/>
    <property type="match status" value="1"/>
</dbReference>
<evidence type="ECO:0000313" key="4">
    <source>
        <dbReference type="Proteomes" id="UP001521116"/>
    </source>
</evidence>
<feature type="domain" description="GST N-terminal" evidence="1">
    <location>
        <begin position="11"/>
        <end position="95"/>
    </location>
</feature>
<gene>
    <name evidence="3" type="ORF">SLS56_009889</name>
</gene>
<dbReference type="PROSITE" id="PS50404">
    <property type="entry name" value="GST_NTER"/>
    <property type="match status" value="1"/>
</dbReference>
<keyword evidence="4" id="KW-1185">Reference proteome</keyword>
<accession>A0ABR3SG26</accession>
<dbReference type="InterPro" id="IPR040079">
    <property type="entry name" value="Glutathione_S-Trfase"/>
</dbReference>
<dbReference type="CDD" id="cd00570">
    <property type="entry name" value="GST_N_family"/>
    <property type="match status" value="1"/>
</dbReference>
<organism evidence="3 4">
    <name type="scientific">Neofusicoccum ribis</name>
    <dbReference type="NCBI Taxonomy" id="45134"/>
    <lineage>
        <taxon>Eukaryota</taxon>
        <taxon>Fungi</taxon>
        <taxon>Dikarya</taxon>
        <taxon>Ascomycota</taxon>
        <taxon>Pezizomycotina</taxon>
        <taxon>Dothideomycetes</taxon>
        <taxon>Dothideomycetes incertae sedis</taxon>
        <taxon>Botryosphaeriales</taxon>
        <taxon>Botryosphaeriaceae</taxon>
        <taxon>Neofusicoccum</taxon>
    </lineage>
</organism>
<dbReference type="SFLD" id="SFLDS00019">
    <property type="entry name" value="Glutathione_Transferase_(cytos"/>
    <property type="match status" value="1"/>
</dbReference>
<dbReference type="InterPro" id="IPR050983">
    <property type="entry name" value="GST_Omega/HSP26"/>
</dbReference>
<evidence type="ECO:0000313" key="3">
    <source>
        <dbReference type="EMBL" id="KAL1619970.1"/>
    </source>
</evidence>
<dbReference type="InterPro" id="IPR010987">
    <property type="entry name" value="Glutathione-S-Trfase_C-like"/>
</dbReference>
<dbReference type="SUPFAM" id="SSF47616">
    <property type="entry name" value="GST C-terminal domain-like"/>
    <property type="match status" value="1"/>
</dbReference>
<protein>
    <recommendedName>
        <fullName evidence="5">Glutathione S-transferase</fullName>
    </recommendedName>
</protein>
<dbReference type="InterPro" id="IPR036249">
    <property type="entry name" value="Thioredoxin-like_sf"/>
</dbReference>
<dbReference type="SUPFAM" id="SSF52833">
    <property type="entry name" value="Thioredoxin-like"/>
    <property type="match status" value="1"/>
</dbReference>
<dbReference type="Gene3D" id="3.40.30.10">
    <property type="entry name" value="Glutaredoxin"/>
    <property type="match status" value="1"/>
</dbReference>